<dbReference type="GO" id="GO:0004190">
    <property type="term" value="F:aspartic-type endopeptidase activity"/>
    <property type="evidence" value="ECO:0007669"/>
    <property type="project" value="UniProtKB-EC"/>
</dbReference>
<comment type="caution">
    <text evidence="3">The sequence shown here is derived from an EMBL/GenBank/DDBJ whole genome shotgun (WGS) entry which is preliminary data.</text>
</comment>
<name>A0A839Q3G0_MYCIR</name>
<dbReference type="Proteomes" id="UP000550501">
    <property type="component" value="Unassembled WGS sequence"/>
</dbReference>
<dbReference type="Pfam" id="PF01478">
    <property type="entry name" value="Peptidase_A24"/>
    <property type="match status" value="1"/>
</dbReference>
<keyword evidence="3" id="KW-0378">Hydrolase</keyword>
<feature type="transmembrane region" description="Helical" evidence="1">
    <location>
        <begin position="37"/>
        <end position="69"/>
    </location>
</feature>
<feature type="transmembrane region" description="Helical" evidence="1">
    <location>
        <begin position="6"/>
        <end position="25"/>
    </location>
</feature>
<evidence type="ECO:0000313" key="4">
    <source>
        <dbReference type="Proteomes" id="UP000550501"/>
    </source>
</evidence>
<feature type="transmembrane region" description="Helical" evidence="1">
    <location>
        <begin position="131"/>
        <end position="150"/>
    </location>
</feature>
<feature type="transmembrane region" description="Helical" evidence="1">
    <location>
        <begin position="99"/>
        <end position="119"/>
    </location>
</feature>
<keyword evidence="1" id="KW-0812">Transmembrane</keyword>
<keyword evidence="1" id="KW-1133">Transmembrane helix</keyword>
<sequence>MGDIMAVLTAVGIVLWLIALCAFDIRRRRLPNVLTLPGAVVILVGAALAGEGVAAAAGGVALFGCYAAVHLAAPASLGAGDVKLALGVGALTGAFGADAWLLGALGASLLTGLLGLVAVMRGDRGTLPHGLSMCTAAAVAVSGAALGSPAGW</sequence>
<feature type="domain" description="Prepilin type IV endopeptidase peptidase" evidence="2">
    <location>
        <begin position="13"/>
        <end position="115"/>
    </location>
</feature>
<dbReference type="InterPro" id="IPR000045">
    <property type="entry name" value="Prepilin_IV_endopep_pep"/>
</dbReference>
<keyword evidence="4" id="KW-1185">Reference proteome</keyword>
<evidence type="ECO:0000256" key="1">
    <source>
        <dbReference type="SAM" id="Phobius"/>
    </source>
</evidence>
<dbReference type="EMBL" id="JACHVU010000003">
    <property type="protein sequence ID" value="MBB2990429.1"/>
    <property type="molecule type" value="Genomic_DNA"/>
</dbReference>
<gene>
    <name evidence="3" type="ORF">FHR72_001897</name>
</gene>
<keyword evidence="3" id="KW-0808">Transferase</keyword>
<keyword evidence="1" id="KW-0472">Membrane</keyword>
<evidence type="ECO:0000313" key="3">
    <source>
        <dbReference type="EMBL" id="MBB2990429.1"/>
    </source>
</evidence>
<reference evidence="3 4" key="1">
    <citation type="submission" date="2020-08" db="EMBL/GenBank/DDBJ databases">
        <title>The Agave Microbiome: Exploring the role of microbial communities in plant adaptations to desert environments.</title>
        <authorList>
            <person name="Partida-Martinez L.P."/>
        </authorList>
    </citation>
    <scope>NUCLEOTIDE SEQUENCE [LARGE SCALE GENOMIC DNA]</scope>
    <source>
        <strain evidence="3 4">AT2.18</strain>
    </source>
</reference>
<evidence type="ECO:0000259" key="2">
    <source>
        <dbReference type="Pfam" id="PF01478"/>
    </source>
</evidence>
<dbReference type="AlphaFoldDB" id="A0A839Q3G0"/>
<proteinExistence type="predicted"/>
<dbReference type="GO" id="GO:0008168">
    <property type="term" value="F:methyltransferase activity"/>
    <property type="evidence" value="ECO:0007669"/>
    <property type="project" value="UniProtKB-KW"/>
</dbReference>
<keyword evidence="3" id="KW-0489">Methyltransferase</keyword>
<dbReference type="GO" id="GO:0016020">
    <property type="term" value="C:membrane"/>
    <property type="evidence" value="ECO:0007669"/>
    <property type="project" value="InterPro"/>
</dbReference>
<dbReference type="Gene3D" id="1.20.120.1220">
    <property type="match status" value="1"/>
</dbReference>
<dbReference type="EC" id="3.4.23.43" evidence="3"/>
<accession>A0A839Q3G0</accession>
<organism evidence="3 4">
    <name type="scientific">Mycolicibacterium iranicum</name>
    <name type="common">Mycobacterium iranicum</name>
    <dbReference type="NCBI Taxonomy" id="912594"/>
    <lineage>
        <taxon>Bacteria</taxon>
        <taxon>Bacillati</taxon>
        <taxon>Actinomycetota</taxon>
        <taxon>Actinomycetes</taxon>
        <taxon>Mycobacteriales</taxon>
        <taxon>Mycobacteriaceae</taxon>
        <taxon>Mycolicibacterium</taxon>
    </lineage>
</organism>
<protein>
    <submittedName>
        <fullName evidence="3">Leader peptidase (Prepilin peptidase)/N-methyltransferase</fullName>
        <ecNumber evidence="3">2.1.1.-</ecNumber>
        <ecNumber evidence="3">3.4.23.43</ecNumber>
    </submittedName>
</protein>
<dbReference type="EC" id="2.1.1.-" evidence="3"/>
<dbReference type="GO" id="GO:0032259">
    <property type="term" value="P:methylation"/>
    <property type="evidence" value="ECO:0007669"/>
    <property type="project" value="UniProtKB-KW"/>
</dbReference>